<dbReference type="Proteomes" id="UP000218505">
    <property type="component" value="Chromosome"/>
</dbReference>
<dbReference type="RefSeq" id="WP_096492461.1">
    <property type="nucleotide sequence ID" value="NZ_CP023445.1"/>
</dbReference>
<feature type="signal peptide" evidence="1">
    <location>
        <begin position="1"/>
        <end position="24"/>
    </location>
</feature>
<dbReference type="PROSITE" id="PS51257">
    <property type="entry name" value="PROKAR_LIPOPROTEIN"/>
    <property type="match status" value="1"/>
</dbReference>
<gene>
    <name evidence="2" type="ORF">CNX65_09630</name>
</gene>
<organism evidence="2 3">
    <name type="scientific">Actinosynnema pretiosum</name>
    <dbReference type="NCBI Taxonomy" id="42197"/>
    <lineage>
        <taxon>Bacteria</taxon>
        <taxon>Bacillati</taxon>
        <taxon>Actinomycetota</taxon>
        <taxon>Actinomycetes</taxon>
        <taxon>Pseudonocardiales</taxon>
        <taxon>Pseudonocardiaceae</taxon>
        <taxon>Actinosynnema</taxon>
    </lineage>
</organism>
<keyword evidence="1" id="KW-0732">Signal</keyword>
<sequence>MRGSPFKTASLLAAALLAATAVTACGSDEGGPGPDGKIHVSVWAWYPEFKGVVDAFNASHDDIQVDWTNVGTGPDQYAKLKTAFTAGKGAPDVAQVEFQQIPTFVILDALADMGEHGANEDEGLYAEWAWSQATDGDRVYAIPVDGGPMALMYRKDLFEQNGIPVPRTWDEYRSAAERIKEVDPNGHIASFGSDGGWINGLMWQAGCRPYGYSRAKARDEVRISLTSPECVKVVEFHGDLVSRGLMAKDPFFTADATAALDSGKYWTWAAAGWTPGYVAGSLKNTAGKWAVAPMPQWDPGADEQGDWGGSTFAVTKQARDAEAATTVARELFGKSEAAWDIGLNKAFLYPLVKDVAASAEFTGKAYDFFAGQKVNEIFVPVSDKLGEFQYTPFQDFVFGDLNDRSAEAMAGTRPWSEVLPETEKNVVAYAEKQGFRVTR</sequence>
<reference evidence="2" key="1">
    <citation type="submission" date="2017-09" db="EMBL/GenBank/DDBJ databases">
        <title>Complete Genome Sequence of ansamitocin-producing Bacterium Actinosynnema pretiosum X47.</title>
        <authorList>
            <person name="Cao G."/>
            <person name="Zong G."/>
            <person name="Zhong C."/>
            <person name="Fu J."/>
        </authorList>
    </citation>
    <scope>NUCLEOTIDE SEQUENCE [LARGE SCALE GENOMIC DNA]</scope>
    <source>
        <strain evidence="2">X47</strain>
    </source>
</reference>
<keyword evidence="3" id="KW-1185">Reference proteome</keyword>
<dbReference type="SUPFAM" id="SSF53850">
    <property type="entry name" value="Periplasmic binding protein-like II"/>
    <property type="match status" value="1"/>
</dbReference>
<feature type="chain" id="PRO_5039607039" description="Solute-binding lipoprotein" evidence="1">
    <location>
        <begin position="25"/>
        <end position="439"/>
    </location>
</feature>
<proteinExistence type="predicted"/>
<evidence type="ECO:0000256" key="1">
    <source>
        <dbReference type="SAM" id="SignalP"/>
    </source>
</evidence>
<dbReference type="Gene3D" id="3.40.190.10">
    <property type="entry name" value="Periplasmic binding protein-like II"/>
    <property type="match status" value="1"/>
</dbReference>
<evidence type="ECO:0008006" key="4">
    <source>
        <dbReference type="Google" id="ProtNLM"/>
    </source>
</evidence>
<dbReference type="InterPro" id="IPR050490">
    <property type="entry name" value="Bact_solute-bd_prot1"/>
</dbReference>
<dbReference type="InterPro" id="IPR006059">
    <property type="entry name" value="SBP"/>
</dbReference>
<dbReference type="Pfam" id="PF01547">
    <property type="entry name" value="SBP_bac_1"/>
    <property type="match status" value="1"/>
</dbReference>
<evidence type="ECO:0000313" key="2">
    <source>
        <dbReference type="EMBL" id="ATE53520.1"/>
    </source>
</evidence>
<protein>
    <recommendedName>
        <fullName evidence="4">Solute-binding lipoprotein</fullName>
    </recommendedName>
</protein>
<name>A0A290Z3A8_9PSEU</name>
<accession>A0A290Z3A8</accession>
<dbReference type="PANTHER" id="PTHR43649">
    <property type="entry name" value="ARABINOSE-BINDING PROTEIN-RELATED"/>
    <property type="match status" value="1"/>
</dbReference>
<dbReference type="KEGG" id="apre:CNX65_09630"/>
<evidence type="ECO:0000313" key="3">
    <source>
        <dbReference type="Proteomes" id="UP000218505"/>
    </source>
</evidence>
<dbReference type="PANTHER" id="PTHR43649:SF12">
    <property type="entry name" value="DIACETYLCHITOBIOSE BINDING PROTEIN DASA"/>
    <property type="match status" value="1"/>
</dbReference>
<dbReference type="AlphaFoldDB" id="A0A290Z3A8"/>
<dbReference type="EMBL" id="CP023445">
    <property type="protein sequence ID" value="ATE53520.1"/>
    <property type="molecule type" value="Genomic_DNA"/>
</dbReference>